<evidence type="ECO:0000256" key="6">
    <source>
        <dbReference type="ARBA" id="ARBA00023159"/>
    </source>
</evidence>
<evidence type="ECO:0000256" key="8">
    <source>
        <dbReference type="ARBA" id="ARBA00023242"/>
    </source>
</evidence>
<dbReference type="KEGG" id="ani:ANIA_02078"/>
<evidence type="ECO:0000313" key="16">
    <source>
        <dbReference type="EMBL" id="CBF86133.1"/>
    </source>
</evidence>
<keyword evidence="17" id="KW-1185">Reference proteome</keyword>
<evidence type="ECO:0000256" key="4">
    <source>
        <dbReference type="ARBA" id="ARBA00022491"/>
    </source>
</evidence>
<proteinExistence type="inferred from homology"/>
<evidence type="ECO:0000259" key="14">
    <source>
        <dbReference type="Pfam" id="PF11597"/>
    </source>
</evidence>
<evidence type="ECO:0000256" key="10">
    <source>
        <dbReference type="ARBA" id="ARBA00032008"/>
    </source>
</evidence>
<evidence type="ECO:0000259" key="13">
    <source>
        <dbReference type="Pfam" id="PF06333"/>
    </source>
</evidence>
<dbReference type="InterPro" id="IPR021643">
    <property type="entry name" value="Mediator_Med13_N"/>
</dbReference>
<comment type="function">
    <text evidence="9 11">Component of the SRB8-11 complex. The SRB8-11 complex is a regulatory module of the Mediator complex which is itself involved in regulation of basal and activated RNA polymerase II-dependent transcription. The SRB8-11 complex may be involved in the transcriptional repression of a subset of genes regulated by Mediator. It may inhibit the association of the Mediator complex with RNA polymerase II to form the holoenzyme complex.</text>
</comment>
<reference evidence="17" key="2">
    <citation type="journal article" date="2009" name="Fungal Genet. Biol.">
        <title>The 2008 update of the Aspergillus nidulans genome annotation: a community effort.</title>
        <authorList>
            <person name="Wortman J.R."/>
            <person name="Gilsenan J.M."/>
            <person name="Joardar V."/>
            <person name="Deegan J."/>
            <person name="Clutterbuck J."/>
            <person name="Andersen M.R."/>
            <person name="Archer D."/>
            <person name="Bencina M."/>
            <person name="Braus G."/>
            <person name="Coutinho P."/>
            <person name="von Dohren H."/>
            <person name="Doonan J."/>
            <person name="Driessen A.J."/>
            <person name="Durek P."/>
            <person name="Espeso E."/>
            <person name="Fekete E."/>
            <person name="Flipphi M."/>
            <person name="Estrada C.G."/>
            <person name="Geysens S."/>
            <person name="Goldman G."/>
            <person name="de Groot P.W."/>
            <person name="Hansen K."/>
            <person name="Harris S.D."/>
            <person name="Heinekamp T."/>
            <person name="Helmstaedt K."/>
            <person name="Henrissat B."/>
            <person name="Hofmann G."/>
            <person name="Homan T."/>
            <person name="Horio T."/>
            <person name="Horiuchi H."/>
            <person name="James S."/>
            <person name="Jones M."/>
            <person name="Karaffa L."/>
            <person name="Karanyi Z."/>
            <person name="Kato M."/>
            <person name="Keller N."/>
            <person name="Kelly D.E."/>
            <person name="Kiel J.A."/>
            <person name="Kim J.M."/>
            <person name="van der Klei I.J."/>
            <person name="Klis F.M."/>
            <person name="Kovalchuk A."/>
            <person name="Krasevec N."/>
            <person name="Kubicek C.P."/>
            <person name="Liu B."/>
            <person name="Maccabe A."/>
            <person name="Meyer V."/>
            <person name="Mirabito P."/>
            <person name="Miskei M."/>
            <person name="Mos M."/>
            <person name="Mullins J."/>
            <person name="Nelson D.R."/>
            <person name="Nielsen J."/>
            <person name="Oakley B.R."/>
            <person name="Osmani S.A."/>
            <person name="Pakula T."/>
            <person name="Paszewski A."/>
            <person name="Paulsen I."/>
            <person name="Pilsyk S."/>
            <person name="Pocsi I."/>
            <person name="Punt P.J."/>
            <person name="Ram A.F."/>
            <person name="Ren Q."/>
            <person name="Robellet X."/>
            <person name="Robson G."/>
            <person name="Seiboth B."/>
            <person name="van Solingen P."/>
            <person name="Specht T."/>
            <person name="Sun J."/>
            <person name="Taheri-Talesh N."/>
            <person name="Takeshita N."/>
            <person name="Ussery D."/>
            <person name="vanKuyk P.A."/>
            <person name="Visser H."/>
            <person name="van de Vondervoort P.J."/>
            <person name="de Vries R.P."/>
            <person name="Walton J."/>
            <person name="Xiang X."/>
            <person name="Xiong Y."/>
            <person name="Zeng A.P."/>
            <person name="Brandt B.W."/>
            <person name="Cornell M.J."/>
            <person name="van den Hondel C.A."/>
            <person name="Visser J."/>
            <person name="Oliver S.G."/>
            <person name="Turner G."/>
        </authorList>
    </citation>
    <scope>GENOME REANNOTATION</scope>
    <source>
        <strain evidence="17">FGSC A4 / ATCC 38163 / CBS 112.46 / NRRL 194 / M139</strain>
    </source>
</reference>
<feature type="domain" description="Mediator complex subunit Med13 C-terminal" evidence="13">
    <location>
        <begin position="1133"/>
        <end position="1447"/>
    </location>
</feature>
<accession>C8VLQ5</accession>
<dbReference type="OMA" id="DRCTLFG"/>
<feature type="compositionally biased region" description="Polar residues" evidence="12">
    <location>
        <begin position="412"/>
        <end position="422"/>
    </location>
</feature>
<dbReference type="PANTHER" id="PTHR48249">
    <property type="entry name" value="MEDIATOR OF RNA POLYMERASE II TRANSCRIPTION SUBUNIT 13"/>
    <property type="match status" value="1"/>
</dbReference>
<evidence type="ECO:0000256" key="1">
    <source>
        <dbReference type="ARBA" id="ARBA00004123"/>
    </source>
</evidence>
<feature type="region of interest" description="Disordered" evidence="12">
    <location>
        <begin position="1288"/>
        <end position="1330"/>
    </location>
</feature>
<evidence type="ECO:0000256" key="3">
    <source>
        <dbReference type="ARBA" id="ARBA00019618"/>
    </source>
</evidence>
<dbReference type="GO" id="GO:0003713">
    <property type="term" value="F:transcription coactivator activity"/>
    <property type="evidence" value="ECO:0000318"/>
    <property type="project" value="GO_Central"/>
</dbReference>
<dbReference type="InterPro" id="IPR009401">
    <property type="entry name" value="Med13_C"/>
</dbReference>
<evidence type="ECO:0000256" key="11">
    <source>
        <dbReference type="RuleBase" id="RU364134"/>
    </source>
</evidence>
<reference evidence="17" key="1">
    <citation type="journal article" date="2005" name="Nature">
        <title>Sequencing of Aspergillus nidulans and comparative analysis with A. fumigatus and A. oryzae.</title>
        <authorList>
            <person name="Galagan J.E."/>
            <person name="Calvo S.E."/>
            <person name="Cuomo C."/>
            <person name="Ma L.J."/>
            <person name="Wortman J.R."/>
            <person name="Batzoglou S."/>
            <person name="Lee S.I."/>
            <person name="Basturkmen M."/>
            <person name="Spevak C.C."/>
            <person name="Clutterbuck J."/>
            <person name="Kapitonov V."/>
            <person name="Jurka J."/>
            <person name="Scazzocchio C."/>
            <person name="Farman M."/>
            <person name="Butler J."/>
            <person name="Purcell S."/>
            <person name="Harris S."/>
            <person name="Braus G.H."/>
            <person name="Draht O."/>
            <person name="Busch S."/>
            <person name="D'Enfert C."/>
            <person name="Bouchier C."/>
            <person name="Goldman G.H."/>
            <person name="Bell-Pedersen D."/>
            <person name="Griffiths-Jones S."/>
            <person name="Doonan J.H."/>
            <person name="Yu J."/>
            <person name="Vienken K."/>
            <person name="Pain A."/>
            <person name="Freitag M."/>
            <person name="Selker E.U."/>
            <person name="Archer D.B."/>
            <person name="Penalva M.A."/>
            <person name="Oakley B.R."/>
            <person name="Momany M."/>
            <person name="Tanaka T."/>
            <person name="Kumagai T."/>
            <person name="Asai K."/>
            <person name="Machida M."/>
            <person name="Nierman W.C."/>
            <person name="Denning D.W."/>
            <person name="Caddick M."/>
            <person name="Hynes M."/>
            <person name="Paoletti M."/>
            <person name="Fischer R."/>
            <person name="Miller B."/>
            <person name="Dyer P."/>
            <person name="Sachs M.S."/>
            <person name="Osmani S.A."/>
            <person name="Birren B.W."/>
        </authorList>
    </citation>
    <scope>NUCLEOTIDE SEQUENCE [LARGE SCALE GENOMIC DNA]</scope>
    <source>
        <strain evidence="17">FGSC A4 / ATCC 38163 / CBS 112.46 / NRRL 194 / M139</strain>
    </source>
</reference>
<dbReference type="InterPro" id="IPR041285">
    <property type="entry name" value="MID_MedPIWI"/>
</dbReference>
<dbReference type="InParanoid" id="Q5BBK2"/>
<dbReference type="GO" id="GO:0016592">
    <property type="term" value="C:mediator complex"/>
    <property type="evidence" value="ECO:0000318"/>
    <property type="project" value="GO_Central"/>
</dbReference>
<keyword evidence="6 11" id="KW-0010">Activator</keyword>
<gene>
    <name evidence="16" type="ORF">ANIA_02078</name>
</gene>
<feature type="domain" description="MID" evidence="15">
    <location>
        <begin position="955"/>
        <end position="1121"/>
    </location>
</feature>
<comment type="subunit">
    <text evidence="11">Component of the SRB8-11 complex, which itself associates with the Mediator complex.</text>
</comment>
<feature type="compositionally biased region" description="Low complexity" evidence="12">
    <location>
        <begin position="556"/>
        <end position="572"/>
    </location>
</feature>
<dbReference type="OrthoDB" id="103819at2759"/>
<evidence type="ECO:0000256" key="12">
    <source>
        <dbReference type="SAM" id="MobiDB-lite"/>
    </source>
</evidence>
<feature type="region of interest" description="Disordered" evidence="12">
    <location>
        <begin position="400"/>
        <end position="431"/>
    </location>
</feature>
<dbReference type="Proteomes" id="UP000000560">
    <property type="component" value="Chromosome VII"/>
</dbReference>
<feature type="compositionally biased region" description="Basic and acidic residues" evidence="12">
    <location>
        <begin position="400"/>
        <end position="411"/>
    </location>
</feature>
<evidence type="ECO:0000313" key="17">
    <source>
        <dbReference type="Proteomes" id="UP000000560"/>
    </source>
</evidence>
<dbReference type="VEuPathDB" id="FungiDB:AN2078"/>
<dbReference type="Pfam" id="PF06333">
    <property type="entry name" value="Med13_C"/>
    <property type="match status" value="1"/>
</dbReference>
<dbReference type="eggNOG" id="KOG3600">
    <property type="taxonomic scope" value="Eukaryota"/>
</dbReference>
<comment type="subcellular location">
    <subcellularLocation>
        <location evidence="1 11">Nucleus</location>
    </subcellularLocation>
</comment>
<dbReference type="GeneID" id="2874919"/>
<keyword evidence="8 11" id="KW-0539">Nucleus</keyword>
<feature type="region of interest" description="Disordered" evidence="12">
    <location>
        <begin position="131"/>
        <end position="155"/>
    </location>
</feature>
<dbReference type="Pfam" id="PF11597">
    <property type="entry name" value="Med13_N"/>
    <property type="match status" value="1"/>
</dbReference>
<evidence type="ECO:0000256" key="5">
    <source>
        <dbReference type="ARBA" id="ARBA00023015"/>
    </source>
</evidence>
<evidence type="ECO:0000256" key="7">
    <source>
        <dbReference type="ARBA" id="ARBA00023163"/>
    </source>
</evidence>
<organism evidence="16 17">
    <name type="scientific">Emericella nidulans (strain FGSC A4 / ATCC 38163 / CBS 112.46 / NRRL 194 / M139)</name>
    <name type="common">Aspergillus nidulans</name>
    <dbReference type="NCBI Taxonomy" id="227321"/>
    <lineage>
        <taxon>Eukaryota</taxon>
        <taxon>Fungi</taxon>
        <taxon>Dikarya</taxon>
        <taxon>Ascomycota</taxon>
        <taxon>Pezizomycotina</taxon>
        <taxon>Eurotiomycetes</taxon>
        <taxon>Eurotiomycetidae</taxon>
        <taxon>Eurotiales</taxon>
        <taxon>Aspergillaceae</taxon>
        <taxon>Aspergillus</taxon>
        <taxon>Aspergillus subgen. Nidulantes</taxon>
    </lineage>
</organism>
<keyword evidence="5 11" id="KW-0805">Transcription regulation</keyword>
<evidence type="ECO:0000256" key="9">
    <source>
        <dbReference type="ARBA" id="ARBA00025661"/>
    </source>
</evidence>
<protein>
    <recommendedName>
        <fullName evidence="3 11">Mediator of RNA polymerase II transcription subunit 13</fullName>
    </recommendedName>
    <alternativeName>
        <fullName evidence="10 11">Mediator complex subunit 13</fullName>
    </alternativeName>
</protein>
<accession>Q5BBK2</accession>
<feature type="domain" description="Mediator complex subunit Med13 N-terminal" evidence="14">
    <location>
        <begin position="1"/>
        <end position="362"/>
    </location>
</feature>
<dbReference type="HOGENOM" id="CLU_002210_0_0_1"/>
<dbReference type="PANTHER" id="PTHR48249:SF3">
    <property type="entry name" value="MEDIATOR OF RNA POLYMERASE II TRANSCRIPTION SUBUNIT 13"/>
    <property type="match status" value="1"/>
</dbReference>
<feature type="region of interest" description="Disordered" evidence="12">
    <location>
        <begin position="707"/>
        <end position="746"/>
    </location>
</feature>
<dbReference type="STRING" id="227321.Q5BBK2"/>
<feature type="region of interest" description="Disordered" evidence="12">
    <location>
        <begin position="893"/>
        <end position="921"/>
    </location>
</feature>
<evidence type="ECO:0000259" key="15">
    <source>
        <dbReference type="Pfam" id="PF18296"/>
    </source>
</evidence>
<feature type="compositionally biased region" description="Low complexity" evidence="12">
    <location>
        <begin position="523"/>
        <end position="535"/>
    </location>
</feature>
<keyword evidence="4 11" id="KW-0678">Repressor</keyword>
<dbReference type="EMBL" id="BN001307">
    <property type="protein sequence ID" value="CBF86133.1"/>
    <property type="molecule type" value="Genomic_DNA"/>
</dbReference>
<feature type="region of interest" description="Disordered" evidence="12">
    <location>
        <begin position="523"/>
        <end position="579"/>
    </location>
</feature>
<dbReference type="GO" id="GO:0045944">
    <property type="term" value="P:positive regulation of transcription by RNA polymerase II"/>
    <property type="evidence" value="ECO:0000318"/>
    <property type="project" value="GO_Central"/>
</dbReference>
<dbReference type="Pfam" id="PF18296">
    <property type="entry name" value="MID_MedPIWI"/>
    <property type="match status" value="1"/>
</dbReference>
<sequence length="1458" mass="158786">MDFPGGCITNVRVIDGFSNVYWRIYTEDTSGTNPPGDGPNNGHTLLKHISRLKELELRLRSQGSLVLIYPRRLGLLIFSATPDFEHLAPVLLSESGDQTNRLLVGSTILKVWTSGSVSAADLAKSHLSDLQTTNANSPAPSQRLQNNSVQPRRADNSGGSAAIYASFISAVTAAFSLQIVRQNNAIPLGPRTLFNTVNGNLDDGQGPAGNGSTSVSALTSLHVQLTSAGKLTIALQTIAQTGLLRLSQPEESASAILPGADLWLAPTGSIARLITSHSEKNSHSRPTSASEDIRRWQLNVLEWLGYFGLPTEPVTDDGWVEVEVWEPFYSRLSGEAARLKEENSSLPLKRILWPAIYCFRRSKSNQSETLDRTGESFPFLCDPLDFAEGWCAKEIPKAVETKSELPSKNQERQVNSQDTSSPGPVGLPEGIESLSRASLHPEVQSANLVYPTPPDGTAGIGLNPVVPTTTKNALDPDTTMDFGPAAGLGVGSGLYDTNEDDDLFGDMNEKDFGTKGITDADFSFFDDQNFDQPSNGGNMEDIQESPGFIESNKPDVPLGPSDLVSSSPVSVDRNNTPKGSLEQIHPAPVPHGQPLSVNDALVLSPHQDHAQTASPPLSPVEVKKILFPESSTSPKSLAKTSNALSHYSPVAFKSNISSWDQKYGADGKFSFMGVRTAFNHDPHTSSDGIPTIGLPRRKSHMKALAYSKKADAEGSPVDEVDSASSPDSESESDDGCDNTGPENTMPYMTLTTLKRKRAVSSPINSPKPSSVMSSIGAEQEVNMPRSEDSIFIGNFLSIFSDLSIAGFFTLSENHIFPSLASREIQVQVAQLLVDQVTQSSLDHKIDGRFSVSCLDNQPSWSRELLEGSEYLGGIEKLDLNSFVSLQEQNAQNFLSPDAGPAPRQNLQHKDTGRGSITKLSPPHLRVRRGKDFLETLPPAISFWETFDLEPAHGPKDITAYCIHPQFSTRAANVFLDRLGLLYPSCNLGSHSRGENIDACRNGLVEWDVKSVKRPNYQTAVQQLKLICEELGTALLDGMPSKDNIVVYIINPFSHAASLVDICAAFWTLLQNYFASAEKPPKQVDEVLLQIVPLDFVMSAESLVVPPQAEYLNLALEVYSRCSTRQMQPSLVNCAPPVMLAETLPPSIGFRLASERFSPLQEGRCLHVACSRSQDQRWMTVAWSDNSGALQRTMSYCLRFRNSTASRTLSAVRSEIWAATRDIMDKSQGRWRVIIVNTDNVDQDEYDTWLNLADQYNKSRSMAIELAILSVNTAFDISLSPPPSPLSMSLLNPQASSTPIATPVPSGSILSPDGPGNAPTPPSGANAANNALTPTDSLLESESESLLVDICDESWCVLLSHRLNGNLHLTEYRPALASGYLVRRRGTTDADGAYTMNVNLLFTQRPSTHYETTLREIIGMYRDLATLARVRGTRIVQTGTLPWHIATAMRAQEILSYVL</sequence>
<comment type="similarity">
    <text evidence="2 11">Belongs to the Mediator complex subunit 13 family.</text>
</comment>
<keyword evidence="7 11" id="KW-0804">Transcription</keyword>
<feature type="compositionally biased region" description="Polar residues" evidence="12">
    <location>
        <begin position="131"/>
        <end position="150"/>
    </location>
</feature>
<dbReference type="InterPro" id="IPR051139">
    <property type="entry name" value="Mediator_complx_sub13"/>
</dbReference>
<name>Q5BBK2_EMENI</name>
<dbReference type="RefSeq" id="XP_659682.1">
    <property type="nucleotide sequence ID" value="XM_654590.1"/>
</dbReference>
<evidence type="ECO:0000256" key="2">
    <source>
        <dbReference type="ARBA" id="ARBA00009354"/>
    </source>
</evidence>